<sequence length="475" mass="50964">MPQSMTHKDNFATKAIHSGSSADPNTGAVIPPISLSTTYKQDSIGVHKGFEYSRSANPNRNDFETLLTSLEVGSEETIAFSSGSAATAAAAQWASLSEDEGGARTAEDVAANRRSHILSINDVYGGTYRYLARVAKSTGNLEASFVDFDKAGEAGIREAIKENTKIIWIESPTNPMLILPPITLIYEIVNSLPEARRPLILVDNTFLSPYWSNPLTLGADVVLHSISKYINGHSDVIMGALSIRQGLGAKLSQGLRFLQNSSGGIPSPFDCYLASRGAKTLPLRALKHGLNALEIATSLSQDDRITKVSYPGLKSSAYYERAVGSLSKQAKKDLAKLGWNVGVLGSKAGLVNGTLKPERAYRDYGTTTDVLHDQGIPFSGMISIRLQSPDPSNSEVSHAITNKFLTSLRLFSLAESLGGVESLAEAPWMMTHGSIPEAQRLELGIDPSLVRLSVGIEDAEDLLQDIGQALDVAFA</sequence>
<proteinExistence type="predicted"/>
<reference evidence="1" key="1">
    <citation type="submission" date="2023-04" db="EMBL/GenBank/DDBJ databases">
        <title>Draft Genome sequencing of Naganishia species isolated from polar environments using Oxford Nanopore Technology.</title>
        <authorList>
            <person name="Leo P."/>
            <person name="Venkateswaran K."/>
        </authorList>
    </citation>
    <scope>NUCLEOTIDE SEQUENCE</scope>
    <source>
        <strain evidence="1">MNA-CCFEE 5262</strain>
    </source>
</reference>
<evidence type="ECO:0000313" key="2">
    <source>
        <dbReference type="Proteomes" id="UP001230649"/>
    </source>
</evidence>
<dbReference type="EMBL" id="JASBWS010000027">
    <property type="protein sequence ID" value="KAJ9109966.1"/>
    <property type="molecule type" value="Genomic_DNA"/>
</dbReference>
<keyword evidence="2" id="KW-1185">Reference proteome</keyword>
<organism evidence="1 2">
    <name type="scientific">Naganishia adeliensis</name>
    <dbReference type="NCBI Taxonomy" id="92952"/>
    <lineage>
        <taxon>Eukaryota</taxon>
        <taxon>Fungi</taxon>
        <taxon>Dikarya</taxon>
        <taxon>Basidiomycota</taxon>
        <taxon>Agaricomycotina</taxon>
        <taxon>Tremellomycetes</taxon>
        <taxon>Filobasidiales</taxon>
        <taxon>Filobasidiaceae</taxon>
        <taxon>Naganishia</taxon>
    </lineage>
</organism>
<name>A0ACC2WFX4_9TREE</name>
<comment type="caution">
    <text evidence="1">The sequence shown here is derived from an EMBL/GenBank/DDBJ whole genome shotgun (WGS) entry which is preliminary data.</text>
</comment>
<protein>
    <submittedName>
        <fullName evidence="1">Uncharacterized protein</fullName>
    </submittedName>
</protein>
<dbReference type="Proteomes" id="UP001230649">
    <property type="component" value="Unassembled WGS sequence"/>
</dbReference>
<accession>A0ACC2WFX4</accession>
<gene>
    <name evidence="1" type="ORF">QFC20_003166</name>
</gene>
<evidence type="ECO:0000313" key="1">
    <source>
        <dbReference type="EMBL" id="KAJ9109966.1"/>
    </source>
</evidence>